<evidence type="ECO:0000313" key="2">
    <source>
        <dbReference type="Proteomes" id="UP000437131"/>
    </source>
</evidence>
<organism evidence="1 2">
    <name type="scientific">Cyanobacterium aponinum 0216</name>
    <dbReference type="NCBI Taxonomy" id="2676140"/>
    <lineage>
        <taxon>Bacteria</taxon>
        <taxon>Bacillati</taxon>
        <taxon>Cyanobacteriota</taxon>
        <taxon>Cyanophyceae</taxon>
        <taxon>Oscillatoriophycideae</taxon>
        <taxon>Chroococcales</taxon>
        <taxon>Geminocystaceae</taxon>
        <taxon>Cyanobacterium</taxon>
    </lineage>
</organism>
<dbReference type="InterPro" id="IPR032568">
    <property type="entry name" value="DUF4926"/>
</dbReference>
<dbReference type="Proteomes" id="UP000437131">
    <property type="component" value="Unassembled WGS sequence"/>
</dbReference>
<dbReference type="RefSeq" id="WP_155082429.1">
    <property type="nucleotide sequence ID" value="NZ_WMIA01000001.1"/>
</dbReference>
<evidence type="ECO:0000313" key="1">
    <source>
        <dbReference type="EMBL" id="MTF37506.1"/>
    </source>
</evidence>
<protein>
    <submittedName>
        <fullName evidence="1">DUF4926 domain-containing protein</fullName>
    </submittedName>
</protein>
<dbReference type="AlphaFoldDB" id="A0A844GTV5"/>
<proteinExistence type="predicted"/>
<gene>
    <name evidence="1" type="ORF">GGC33_00955</name>
</gene>
<reference evidence="1 2" key="1">
    <citation type="submission" date="2019-11" db="EMBL/GenBank/DDBJ databases">
        <title>Isolation of a new High Light Tolerant Cyanobacteria.</title>
        <authorList>
            <person name="Dobson Z."/>
            <person name="Vaughn N."/>
            <person name="Vaughn M."/>
            <person name="Fromme P."/>
            <person name="Mazor Y."/>
        </authorList>
    </citation>
    <scope>NUCLEOTIDE SEQUENCE [LARGE SCALE GENOMIC DNA]</scope>
    <source>
        <strain evidence="1 2">0216</strain>
    </source>
</reference>
<dbReference type="Pfam" id="PF16277">
    <property type="entry name" value="DUF4926"/>
    <property type="match status" value="1"/>
</dbReference>
<accession>A0A844GTV5</accession>
<sequence length="78" mass="9096">MKKPELFDIIELLTDIPERNLKKGEQGAIIEDYQDGVYEVEFCNNYGETIALCPIPHDKFIIVWSNETKQWLSTLSTY</sequence>
<dbReference type="EMBL" id="WMIA01000001">
    <property type="protein sequence ID" value="MTF37506.1"/>
    <property type="molecule type" value="Genomic_DNA"/>
</dbReference>
<name>A0A844GTV5_9CHRO</name>
<comment type="caution">
    <text evidence="1">The sequence shown here is derived from an EMBL/GenBank/DDBJ whole genome shotgun (WGS) entry which is preliminary data.</text>
</comment>